<feature type="coiled-coil region" evidence="9">
    <location>
        <begin position="1433"/>
        <end position="1460"/>
    </location>
</feature>
<evidence type="ECO:0000256" key="8">
    <source>
        <dbReference type="ARBA" id="ARBA00023136"/>
    </source>
</evidence>
<feature type="domain" description="Helicase ATP-binding" evidence="11">
    <location>
        <begin position="609"/>
        <end position="745"/>
    </location>
</feature>
<evidence type="ECO:0000256" key="1">
    <source>
        <dbReference type="ARBA" id="ARBA00022448"/>
    </source>
</evidence>
<dbReference type="PROSITE" id="PS51194">
    <property type="entry name" value="HELICASE_CTER"/>
    <property type="match status" value="1"/>
</dbReference>
<dbReference type="GO" id="GO:0016020">
    <property type="term" value="C:membrane"/>
    <property type="evidence" value="ECO:0007669"/>
    <property type="project" value="InterPro"/>
</dbReference>
<dbReference type="InterPro" id="IPR011115">
    <property type="entry name" value="SecA_DEAD"/>
</dbReference>
<keyword evidence="5" id="KW-0653">Protein transport</keyword>
<dbReference type="GO" id="GO:0017038">
    <property type="term" value="P:protein import"/>
    <property type="evidence" value="ECO:0007669"/>
    <property type="project" value="InterPro"/>
</dbReference>
<dbReference type="InterPro" id="IPR000185">
    <property type="entry name" value="SecA"/>
</dbReference>
<comment type="caution">
    <text evidence="14">The sequence shown here is derived from an EMBL/GenBank/DDBJ whole genome shotgun (WGS) entry which is preliminary data.</text>
</comment>
<dbReference type="PANTHER" id="PTHR30612">
    <property type="entry name" value="SECA INNER MEMBRANE COMPONENT OF SEC PROTEIN SECRETION SYSTEM"/>
    <property type="match status" value="1"/>
</dbReference>
<evidence type="ECO:0000259" key="11">
    <source>
        <dbReference type="PROSITE" id="PS51192"/>
    </source>
</evidence>
<keyword evidence="4" id="KW-0067">ATP-binding</keyword>
<dbReference type="Proteomes" id="UP000886611">
    <property type="component" value="Unassembled WGS sequence"/>
</dbReference>
<protein>
    <submittedName>
        <fullName evidence="14">SECA2 translocase</fullName>
    </submittedName>
</protein>
<evidence type="ECO:0000256" key="4">
    <source>
        <dbReference type="ARBA" id="ARBA00022840"/>
    </source>
</evidence>
<dbReference type="Pfam" id="PF21090">
    <property type="entry name" value="P-loop_SecA"/>
    <property type="match status" value="1"/>
</dbReference>
<dbReference type="SUPFAM" id="SSF81767">
    <property type="entry name" value="Pre-protein crosslinking domain of SecA"/>
    <property type="match status" value="1"/>
</dbReference>
<evidence type="ECO:0000256" key="3">
    <source>
        <dbReference type="ARBA" id="ARBA00022741"/>
    </source>
</evidence>
<evidence type="ECO:0000259" key="12">
    <source>
        <dbReference type="PROSITE" id="PS51194"/>
    </source>
</evidence>
<gene>
    <name evidence="14" type="primary">Seca2_1</name>
    <name evidence="14" type="ORF">GTO96_0022559</name>
</gene>
<dbReference type="SUPFAM" id="SSF52540">
    <property type="entry name" value="P-loop containing nucleoside triphosphate hydrolases"/>
    <property type="match status" value="2"/>
</dbReference>
<dbReference type="PANTHER" id="PTHR30612:SF0">
    <property type="entry name" value="CHLOROPLAST PROTEIN-TRANSPORTING ATPASE"/>
    <property type="match status" value="1"/>
</dbReference>
<dbReference type="GO" id="GO:0005524">
    <property type="term" value="F:ATP binding"/>
    <property type="evidence" value="ECO:0007669"/>
    <property type="project" value="UniProtKB-KW"/>
</dbReference>
<keyword evidence="2" id="KW-0963">Cytoplasm</keyword>
<reference evidence="14 15" key="1">
    <citation type="journal article" date="2021" name="Cell">
        <title>Tracing the genetic footprints of vertebrate landing in non-teleost ray-finned fishes.</title>
        <authorList>
            <person name="Bi X."/>
            <person name="Wang K."/>
            <person name="Yang L."/>
            <person name="Pan H."/>
            <person name="Jiang H."/>
            <person name="Wei Q."/>
            <person name="Fang M."/>
            <person name="Yu H."/>
            <person name="Zhu C."/>
            <person name="Cai Y."/>
            <person name="He Y."/>
            <person name="Gan X."/>
            <person name="Zeng H."/>
            <person name="Yu D."/>
            <person name="Zhu Y."/>
            <person name="Jiang H."/>
            <person name="Qiu Q."/>
            <person name="Yang H."/>
            <person name="Zhang Y.E."/>
            <person name="Wang W."/>
            <person name="Zhu M."/>
            <person name="He S."/>
            <person name="Zhang G."/>
        </authorList>
    </citation>
    <scope>NUCLEOTIDE SEQUENCE [LARGE SCALE GENOMIC DNA]</scope>
    <source>
        <strain evidence="14">Bchr_013</strain>
    </source>
</reference>
<dbReference type="GO" id="GO:0006886">
    <property type="term" value="P:intracellular protein transport"/>
    <property type="evidence" value="ECO:0007669"/>
    <property type="project" value="InterPro"/>
</dbReference>
<feature type="non-terminal residue" evidence="14">
    <location>
        <position position="1"/>
    </location>
</feature>
<dbReference type="OrthoDB" id="27934at2759"/>
<evidence type="ECO:0000256" key="6">
    <source>
        <dbReference type="ARBA" id="ARBA00022967"/>
    </source>
</evidence>
<dbReference type="PRINTS" id="PR00906">
    <property type="entry name" value="SECA"/>
</dbReference>
<dbReference type="PROSITE" id="PS51196">
    <property type="entry name" value="SECA_MOTOR_DEAD"/>
    <property type="match status" value="1"/>
</dbReference>
<keyword evidence="7" id="KW-0811">Translocation</keyword>
<keyword evidence="1" id="KW-0813">Transport</keyword>
<keyword evidence="9" id="KW-0175">Coiled coil</keyword>
<evidence type="ECO:0000256" key="7">
    <source>
        <dbReference type="ARBA" id="ARBA00023010"/>
    </source>
</evidence>
<evidence type="ECO:0000256" key="10">
    <source>
        <dbReference type="SAM" id="MobiDB-lite"/>
    </source>
</evidence>
<dbReference type="InterPro" id="IPR001650">
    <property type="entry name" value="Helicase_C-like"/>
</dbReference>
<dbReference type="Pfam" id="PF07517">
    <property type="entry name" value="SecA_DEAD"/>
    <property type="match status" value="1"/>
</dbReference>
<evidence type="ECO:0000259" key="13">
    <source>
        <dbReference type="PROSITE" id="PS51196"/>
    </source>
</evidence>
<keyword evidence="6" id="KW-1278">Translocase</keyword>
<dbReference type="InterPro" id="IPR036670">
    <property type="entry name" value="SecA_X-link_sf"/>
</dbReference>
<dbReference type="GO" id="GO:0006605">
    <property type="term" value="P:protein targeting"/>
    <property type="evidence" value="ECO:0007669"/>
    <property type="project" value="InterPro"/>
</dbReference>
<dbReference type="InterPro" id="IPR014001">
    <property type="entry name" value="Helicase_ATP-bd"/>
</dbReference>
<dbReference type="SMART" id="SM00957">
    <property type="entry name" value="SecA_DEAD"/>
    <property type="match status" value="1"/>
</dbReference>
<dbReference type="EMBL" id="JAATIS010000147">
    <property type="protein sequence ID" value="KAG2470130.1"/>
    <property type="molecule type" value="Genomic_DNA"/>
</dbReference>
<dbReference type="Gene3D" id="3.40.50.300">
    <property type="entry name" value="P-loop containing nucleotide triphosphate hydrolases"/>
    <property type="match status" value="3"/>
</dbReference>
<dbReference type="Gene3D" id="3.90.1440.10">
    <property type="entry name" value="SecA, preprotein cross-linking domain"/>
    <property type="match status" value="1"/>
</dbReference>
<organism evidence="14 15">
    <name type="scientific">Polypterus senegalus</name>
    <name type="common">Senegal bichir</name>
    <dbReference type="NCBI Taxonomy" id="55291"/>
    <lineage>
        <taxon>Eukaryota</taxon>
        <taxon>Metazoa</taxon>
        <taxon>Chordata</taxon>
        <taxon>Craniata</taxon>
        <taxon>Vertebrata</taxon>
        <taxon>Euteleostomi</taxon>
        <taxon>Actinopterygii</taxon>
        <taxon>Polypteriformes</taxon>
        <taxon>Polypteridae</taxon>
        <taxon>Polypterus</taxon>
    </lineage>
</organism>
<keyword evidence="8" id="KW-0472">Membrane</keyword>
<feature type="region of interest" description="Disordered" evidence="10">
    <location>
        <begin position="75"/>
        <end position="189"/>
    </location>
</feature>
<evidence type="ECO:0000256" key="9">
    <source>
        <dbReference type="SAM" id="Coils"/>
    </source>
</evidence>
<keyword evidence="3" id="KW-0547">Nucleotide-binding</keyword>
<feature type="domain" description="Helicase C-terminal" evidence="12">
    <location>
        <begin position="1072"/>
        <end position="1244"/>
    </location>
</feature>
<dbReference type="InterPro" id="IPR027417">
    <property type="entry name" value="P-loop_NTPase"/>
</dbReference>
<sequence>MGNSPSEYNGCKCCICGTSLPPCTSFDNLKQEWRDGYYVYVYNGGQYYREVAAHNQYKCPECFYRPIRERRALEEAEKRQSEDEERRRMEEEKRQRREEEERRRREEEKRQRRVEEEQRKRQEEEERKRREAAERQTREEEERQRMEEEERIQLTKEERNRREEEDQKRREEEKRQKTETEEREKQELKERLNQTIKDIKARSDIEENIMHEKMEHKTTTDVIVSQFDEFEKIKIDLEDGDSEDQNFIDILCIKSGVQLSNMTLAMCTPQQFESLYKSLDTLLFHEWPLKLPSRLTLVQTQVLITEFILTYLKMEDSSLQECIANQAQYLVETINNAGENLTDIFCFTQALLRAYKRMLERVDCHVVKITTLMTKMENLQAEEVFLLKFLEVLQNCLREVIEPEYGQEITNIEKKCYEVLLTVATPNYNEEAYSDLICRLLRVVQSGLWKPNEAMDFVYKLAKSCNDPALLTKVLHLIEIYRVPLTWQDEDGKKISDHLGTDILYQKLEKDLKREPQKPLDIVLEEIKQTGSIDIQTLDKVHCIVAGVQKKIAALPISERELLEIDIPRSSLSASKNVDELQRILFILCKGVYKMNKYFPRVTQMVTWCLLALSEYSKLLEVGTGEGKSCIIAMFAAMRVLMGQQVDVVSSSSVLCERDAENWSNFYAFFNITVDTNTNKTKDEERAICYKADIVYGTVETFAADFLRQTFELKQVRGNRQFQCIIVDEVDSLLLDRGVQLTYLSSDMISLQHLNTILAMIWSVVNQHGLVATESKVFIRGPPVPFYKGIFDCLSGDDLGLEEPIDILEIAEENGLVPSGFSEEVSTNDKDKLNKNLKTISQNTMLEFFHVLEDYVPYHFSTYIQDADGVLQLTTDDSTPGLPFLVLENGLCCLLSDSDKQLWEPVHSYVSEHLQFTPCTNNPEKHSIPGFLRDLVETKMQTWVENAFLAIKLQPDREYVVKGDCILPVDFKSTGIIELNKKWGDGLQQFLEMKHQTKISTMSTITNFISNVSFFKKYQYQIYGTTGTLGTEADIEFLSKLYPNLTACHIPTFNRRKLFEVQGQMTNTSEDWKEKICSTVQNQISPSSNGKGRAALVICESISRAIEIEKALKPYVHGQLKLYIRSDNDNAKILDAELASGDVIVATNLAGRGTDIKVSGDVNNSGGLFVIVTFLSQNARVELQAFGRTARKGKPGSAQLILCTKHLPEHLRKANTVGAVKRIRDQVARARVLHYLNDDIPEIILREELFSRYCEILLSVYNEIEDVDDEKATVAVLNEYWGIWLQLKSKPILELKRDELLAALATDITKAKQQSKSDESPCSSIYQYIRFGNKELYDEKFEVSARLFEKSMALDPSWAAIAFYSHAYCTIKLSKDNYLNQALKDLEKAKESLAYFKEQCVVTLQLVKLAYKSKESKETTRFQNHIMTRCQVLDFFNKNIEEAMQKMKEIKDRGRDADVQETSVFALVPDAQSEVHQELYEFYKLGLVNIYTIKERPHFCWEGLVIFLLGVLQLVGGIILTAVSCGTLVNIGMALIVEGISDCISGAEAMITGEFSWASWAIEKAISVSLSLVSFGIGKVIAIGAKSTMTAFKAIGKNLKLLPKVLSKQMKTGLQQALKDNLKNVLKYAGKEIAVELLGKAEDKALEAIVEEIKKAAKKKGTEKVQQNMKQEPLKPLVDTVVLSHLKDGMQVNVLLSDTIIKEKMKKIFKDAADSLLKTNKEGLDWQEKMHSSLLKVLDNASEEAKGKLKIALGIIQATYMSALAADAAASVTIMCQSFNSKYCDDLEKMVKQKDMTAKADNVVLTTSECERLDAFKQELAVVVAGSLVEVLTVVFQQKLSNHLVKFAQNKVNGKINLLIESKLKVDADTFIKPKEVATGNPVDYKKDLTPIAVNMQKAVKAYAADIQNIKKVETIIDFRVLAEVTGKRIVILAADNKGSMRKIHDLNPNLKIITGTIRVVYQPKNMQYPNGRYDVYIKGKILPVHGKGKIYTAVARGLESKASYAKVTKKARELRALSSKTLQENTSEWALVIQRKTWIDEFRGVSIKP</sequence>
<evidence type="ECO:0000256" key="5">
    <source>
        <dbReference type="ARBA" id="ARBA00022927"/>
    </source>
</evidence>
<keyword evidence="15" id="KW-1185">Reference proteome</keyword>
<accession>A0A8X7XJ57</accession>
<evidence type="ECO:0000256" key="2">
    <source>
        <dbReference type="ARBA" id="ARBA00022490"/>
    </source>
</evidence>
<dbReference type="InterPro" id="IPR044722">
    <property type="entry name" value="SecA_SF2_C"/>
</dbReference>
<name>A0A8X7XJ57_POLSE</name>
<feature type="non-terminal residue" evidence="14">
    <location>
        <position position="2050"/>
    </location>
</feature>
<proteinExistence type="predicted"/>
<dbReference type="PROSITE" id="PS51192">
    <property type="entry name" value="HELICASE_ATP_BIND_1"/>
    <property type="match status" value="1"/>
</dbReference>
<feature type="domain" description="SecA family profile" evidence="13">
    <location>
        <begin position="520"/>
        <end position="1233"/>
    </location>
</feature>
<evidence type="ECO:0000313" key="15">
    <source>
        <dbReference type="Proteomes" id="UP000886611"/>
    </source>
</evidence>
<evidence type="ECO:0000313" key="14">
    <source>
        <dbReference type="EMBL" id="KAG2470130.1"/>
    </source>
</evidence>
<dbReference type="InterPro" id="IPR014018">
    <property type="entry name" value="SecA_motor_DEAD"/>
</dbReference>